<accession>A0ABD0LXQ8</accession>
<dbReference type="PANTHER" id="PTHR15034">
    <property type="entry name" value="DEATH DOMAIN-CONTAINING PROTEIN CRADD"/>
    <property type="match status" value="1"/>
</dbReference>
<feature type="region of interest" description="Disordered" evidence="1">
    <location>
        <begin position="329"/>
        <end position="354"/>
    </location>
</feature>
<feature type="compositionally biased region" description="Basic and acidic residues" evidence="1">
    <location>
        <begin position="247"/>
        <end position="266"/>
    </location>
</feature>
<dbReference type="Proteomes" id="UP001519460">
    <property type="component" value="Unassembled WGS sequence"/>
</dbReference>
<sequence length="428" mass="48888">MRSDDERCIQINSLFIEHEVEAKDLAGALYASQIIDSNDRDEILGGTTRLERTRRMIDILLLRGPDAFEIFLTALEDSGYDHVISRLRSTETTFTPKGSVPDFEALLRDGTGASLHLHDPSGLGERLKTIEDLWDILSRRVTRIERRVQELTSTNTHKAALIEDLVGEVQQKTEQLQQAQNRIEELEQRILELETEKAKSSEVVESLREELDQHREHVKHQEDWFNAENLRLKNKLLQQEKAIQQQDSREQEQRMRERLEEQHSDLKEQRQLMEEQSQQLDFLRRHVMHIAISNNTVNNPLEALDEAPPSAENQLPSQDVIHTSASSLPLSKTNSAKDNAHFPSNTNSTGKSNWVKTHRSTINTNNVPDNSNSHQPSTMSGLTTQSFNTPTANSTFCLNVPPTSHAPLSYRSVKRSAPAPLYRAYRKK</sequence>
<comment type="caution">
    <text evidence="3">The sequence shown here is derived from an EMBL/GenBank/DDBJ whole genome shotgun (WGS) entry which is preliminary data.</text>
</comment>
<keyword evidence="4" id="KW-1185">Reference proteome</keyword>
<gene>
    <name evidence="3" type="ORF">BaRGS_00004555</name>
</gene>
<dbReference type="PANTHER" id="PTHR15034:SF5">
    <property type="entry name" value="DEATH DOMAIN-CONTAINING PROTEIN CRADD"/>
    <property type="match status" value="1"/>
</dbReference>
<dbReference type="EMBL" id="JACVVK020000016">
    <property type="protein sequence ID" value="KAK7504251.1"/>
    <property type="molecule type" value="Genomic_DNA"/>
</dbReference>
<dbReference type="AlphaFoldDB" id="A0ABD0LXQ8"/>
<evidence type="ECO:0000313" key="4">
    <source>
        <dbReference type="Proteomes" id="UP001519460"/>
    </source>
</evidence>
<evidence type="ECO:0000313" key="3">
    <source>
        <dbReference type="EMBL" id="KAK7504251.1"/>
    </source>
</evidence>
<dbReference type="SMART" id="SM00114">
    <property type="entry name" value="CARD"/>
    <property type="match status" value="1"/>
</dbReference>
<evidence type="ECO:0000256" key="1">
    <source>
        <dbReference type="SAM" id="MobiDB-lite"/>
    </source>
</evidence>
<name>A0ABD0LXQ8_9CAEN</name>
<dbReference type="PROSITE" id="PS50209">
    <property type="entry name" value="CARD"/>
    <property type="match status" value="1"/>
</dbReference>
<feature type="region of interest" description="Disordered" evidence="1">
    <location>
        <begin position="241"/>
        <end position="266"/>
    </location>
</feature>
<dbReference type="InterPro" id="IPR001315">
    <property type="entry name" value="CARD"/>
</dbReference>
<protein>
    <recommendedName>
        <fullName evidence="2">CARD domain-containing protein</fullName>
    </recommendedName>
</protein>
<dbReference type="Pfam" id="PF00619">
    <property type="entry name" value="CARD"/>
    <property type="match status" value="1"/>
</dbReference>
<organism evidence="3 4">
    <name type="scientific">Batillaria attramentaria</name>
    <dbReference type="NCBI Taxonomy" id="370345"/>
    <lineage>
        <taxon>Eukaryota</taxon>
        <taxon>Metazoa</taxon>
        <taxon>Spiralia</taxon>
        <taxon>Lophotrochozoa</taxon>
        <taxon>Mollusca</taxon>
        <taxon>Gastropoda</taxon>
        <taxon>Caenogastropoda</taxon>
        <taxon>Sorbeoconcha</taxon>
        <taxon>Cerithioidea</taxon>
        <taxon>Batillariidae</taxon>
        <taxon>Batillaria</taxon>
    </lineage>
</organism>
<reference evidence="3 4" key="1">
    <citation type="journal article" date="2023" name="Sci. Data">
        <title>Genome assembly of the Korean intertidal mud-creeper Batillaria attramentaria.</title>
        <authorList>
            <person name="Patra A.K."/>
            <person name="Ho P.T."/>
            <person name="Jun S."/>
            <person name="Lee S.J."/>
            <person name="Kim Y."/>
            <person name="Won Y.J."/>
        </authorList>
    </citation>
    <scope>NUCLEOTIDE SEQUENCE [LARGE SCALE GENOMIC DNA]</scope>
    <source>
        <strain evidence="3">Wonlab-2016</strain>
    </source>
</reference>
<proteinExistence type="predicted"/>
<dbReference type="InterPro" id="IPR011029">
    <property type="entry name" value="DEATH-like_dom_sf"/>
</dbReference>
<evidence type="ECO:0000259" key="2">
    <source>
        <dbReference type="PROSITE" id="PS50209"/>
    </source>
</evidence>
<dbReference type="InterPro" id="IPR037939">
    <property type="entry name" value="CRADD"/>
</dbReference>
<dbReference type="CDD" id="cd01671">
    <property type="entry name" value="CARD"/>
    <property type="match status" value="1"/>
</dbReference>
<dbReference type="SUPFAM" id="SSF47986">
    <property type="entry name" value="DEATH domain"/>
    <property type="match status" value="1"/>
</dbReference>
<feature type="domain" description="CARD" evidence="2">
    <location>
        <begin position="1"/>
        <end position="90"/>
    </location>
</feature>
<feature type="region of interest" description="Disordered" evidence="1">
    <location>
        <begin position="363"/>
        <end position="382"/>
    </location>
</feature>
<dbReference type="Gene3D" id="1.10.533.10">
    <property type="entry name" value="Death Domain, Fas"/>
    <property type="match status" value="1"/>
</dbReference>